<dbReference type="InterPro" id="IPR016181">
    <property type="entry name" value="Acyl_CoA_acyltransferase"/>
</dbReference>
<accession>A0ABY9AV78</accession>
<dbReference type="Proteomes" id="UP001242732">
    <property type="component" value="Chromosome"/>
</dbReference>
<gene>
    <name evidence="1" type="ORF">QRO08_09840</name>
</gene>
<sequence>MTVHALEYDIEAVLPFMRERIPGFATCDGQRAIGLRRDGVLVAGAVYEGFNGRNLWVHLAGAPGARWMTREFLRAGFAYPFLVCGCERISGYVNANNLAARRLNEHLGWRPEARLRGAAPDGGDVILYVMWKKDCRYVSLASN</sequence>
<dbReference type="EC" id="2.-.-.-" evidence="1"/>
<evidence type="ECO:0000313" key="2">
    <source>
        <dbReference type="Proteomes" id="UP001242732"/>
    </source>
</evidence>
<dbReference type="Gene3D" id="3.40.630.30">
    <property type="match status" value="1"/>
</dbReference>
<keyword evidence="2" id="KW-1185">Reference proteome</keyword>
<evidence type="ECO:0000313" key="1">
    <source>
        <dbReference type="EMBL" id="WIY50839.1"/>
    </source>
</evidence>
<organism evidence="1 2">
    <name type="scientific">Paracidovorax citrulli</name>
    <name type="common">Acidovorax citrulli</name>
    <dbReference type="NCBI Taxonomy" id="80869"/>
    <lineage>
        <taxon>Bacteria</taxon>
        <taxon>Pseudomonadati</taxon>
        <taxon>Pseudomonadota</taxon>
        <taxon>Betaproteobacteria</taxon>
        <taxon>Burkholderiales</taxon>
        <taxon>Comamonadaceae</taxon>
        <taxon>Paracidovorax</taxon>
    </lineage>
</organism>
<protein>
    <submittedName>
        <fullName evidence="1">GNAT family protein</fullName>
        <ecNumber evidence="1">2.-.-.-</ecNumber>
    </submittedName>
</protein>
<dbReference type="EMBL" id="CP127363">
    <property type="protein sequence ID" value="WIY50839.1"/>
    <property type="molecule type" value="Genomic_DNA"/>
</dbReference>
<dbReference type="GO" id="GO:0016740">
    <property type="term" value="F:transferase activity"/>
    <property type="evidence" value="ECO:0007669"/>
    <property type="project" value="UniProtKB-KW"/>
</dbReference>
<reference evidence="1 2" key="1">
    <citation type="submission" date="2023-06" db="EMBL/GenBank/DDBJ databases">
        <authorList>
            <person name="Ham H."/>
            <person name="Park D.S."/>
        </authorList>
    </citation>
    <scope>NUCLEOTIDE SEQUENCE [LARGE SCALE GENOMIC DNA]</scope>
    <source>
        <strain evidence="1 2">KACC 17005</strain>
    </source>
</reference>
<name>A0ABY9AV78_PARCI</name>
<dbReference type="SUPFAM" id="SSF55729">
    <property type="entry name" value="Acyl-CoA N-acyltransferases (Nat)"/>
    <property type="match status" value="1"/>
</dbReference>
<proteinExistence type="predicted"/>
<keyword evidence="1" id="KW-0808">Transferase</keyword>
<dbReference type="RefSeq" id="WP_011795489.1">
    <property type="nucleotide sequence ID" value="NZ_CP023687.1"/>
</dbReference>